<sequence length="628" mass="73210">MSNKFRNPFKLRASERIESEVGFLRLFSPLVLEALAEKHQSGELWENVLLIHSSPGGGKTSLLRAFEPSSLNTLLNNKTSNEYRLLFNTLKKIEVIDDQVQVLGVTLPCTRNYQILEELDISDAQKTRLFFSLLNSRVVLATLRSACKLKSKKFPEELSEFQFEYENNDNYFKSLNVPCDGKQLFDWASDVERQIYKLIDSFLPIKDLDIEGHDELLSLLVLKPENLLLEGKEICNKVLFMFDDAHKLSSSQRISLKQYIIEKRGDFNVWISERLEALNTNDQIGSFKERDFDIINLENFWQRYPKKLEKILSNISDKRAAYSTEEVTSFQEYLNDNLNEEEIKNKLLTIISETETKLYEISQFTNKFDDWLSFANNLDDTLLKKALLLKEIEILIHRNLGKPQLSFEFPLTVDEFYEKKSSDVANAAQLFLSINNEIPYYFGFQTLTKLSSFNIEQFLSFSAEMFEEMISNKIKGNDIQLTDKIQNEIILKVVKKKWKKLNTEIPYSKNVQNFLISFGEFSKNQTFKPNAPYSPGVNGFAIRQKTENKLYKDELWIDDPVYEQLINVISTCVAFNLLEKHQTNQGKKGQSWVVYYMNRWLCVLFGLPISYGGWRHQSPSQLIKWIKK</sequence>
<keyword evidence="2" id="KW-1185">Reference proteome</keyword>
<gene>
    <name evidence="1" type="ORF">MUY34_14510</name>
</gene>
<evidence type="ECO:0000313" key="2">
    <source>
        <dbReference type="Proteomes" id="UP001203687"/>
    </source>
</evidence>
<proteinExistence type="predicted"/>
<protein>
    <submittedName>
        <fullName evidence="1">Uncharacterized protein</fullName>
    </submittedName>
</protein>
<organism evidence="1 2">
    <name type="scientific">Psychroserpens algicola</name>
    <dbReference type="NCBI Taxonomy" id="1719034"/>
    <lineage>
        <taxon>Bacteria</taxon>
        <taxon>Pseudomonadati</taxon>
        <taxon>Bacteroidota</taxon>
        <taxon>Flavobacteriia</taxon>
        <taxon>Flavobacteriales</taxon>
        <taxon>Flavobacteriaceae</taxon>
        <taxon>Psychroserpens</taxon>
    </lineage>
</organism>
<dbReference type="InterPro" id="IPR056955">
    <property type="entry name" value="ORC-CDC6-like"/>
</dbReference>
<evidence type="ECO:0000313" key="1">
    <source>
        <dbReference type="EMBL" id="MCK8481842.1"/>
    </source>
</evidence>
<dbReference type="RefSeq" id="WP_248413652.1">
    <property type="nucleotide sequence ID" value="NZ_JALPQF010000016.1"/>
</dbReference>
<comment type="caution">
    <text evidence="1">The sequence shown here is derived from an EMBL/GenBank/DDBJ whole genome shotgun (WGS) entry which is preliminary data.</text>
</comment>
<reference evidence="1" key="1">
    <citation type="submission" date="2022-04" db="EMBL/GenBank/DDBJ databases">
        <authorList>
            <person name="Ren T."/>
        </authorList>
    </citation>
    <scope>NUCLEOTIDE SEQUENCE</scope>
    <source>
        <strain evidence="1">F63249</strain>
    </source>
</reference>
<dbReference type="Pfam" id="PF24389">
    <property type="entry name" value="ORC-CDC6-like"/>
    <property type="match status" value="1"/>
</dbReference>
<name>A0ABT0HCC6_9FLAO</name>
<dbReference type="EMBL" id="JALPQF010000016">
    <property type="protein sequence ID" value="MCK8481842.1"/>
    <property type="molecule type" value="Genomic_DNA"/>
</dbReference>
<accession>A0ABT0HCC6</accession>
<dbReference type="Proteomes" id="UP001203687">
    <property type="component" value="Unassembled WGS sequence"/>
</dbReference>